<accession>A0A3G9IXP2</accession>
<dbReference type="SUPFAM" id="SSF55166">
    <property type="entry name" value="Hedgehog/DD-peptidase"/>
    <property type="match status" value="1"/>
</dbReference>
<dbReference type="GO" id="GO:0008233">
    <property type="term" value="F:peptidase activity"/>
    <property type="evidence" value="ECO:0007669"/>
    <property type="project" value="InterPro"/>
</dbReference>
<evidence type="ECO:0000313" key="3">
    <source>
        <dbReference type="Proteomes" id="UP000271573"/>
    </source>
</evidence>
<dbReference type="RefSeq" id="WP_125569763.1">
    <property type="nucleotide sequence ID" value="NZ_AP019307.1"/>
</dbReference>
<dbReference type="Gene3D" id="3.30.1380.10">
    <property type="match status" value="1"/>
</dbReference>
<protein>
    <recommendedName>
        <fullName evidence="1">D-alanyl-D-alanine carboxypeptidase-like core domain-containing protein</fullName>
    </recommendedName>
</protein>
<evidence type="ECO:0000313" key="2">
    <source>
        <dbReference type="EMBL" id="BBH18461.1"/>
    </source>
</evidence>
<sequence>MTKHAAGSRKRQRPRGATVAAVLGVAIALGALGYATVVSVPSLASSARSESGLTDTGGLSAADGVIPGTVSIFNETYAGITHLKPDMLASLRKAAKAAGDEGIEIDVTSGWRSKAYQQKLFNQGIKEYGSEQAAAQWVARPGTSIHEAGDAVDVSGSGAQAWLVQNGRLYGLCQMYANEPWHFEWRPAAIESGCPEIYTNPGQDPRLAQ</sequence>
<dbReference type="AlphaFoldDB" id="A0A3G9IXP2"/>
<dbReference type="CDD" id="cd14846">
    <property type="entry name" value="Peptidase_M15_like"/>
    <property type="match status" value="1"/>
</dbReference>
<reference evidence="2 3" key="1">
    <citation type="submission" date="2018-11" db="EMBL/GenBank/DDBJ databases">
        <title>Complete genome sequence of Nocardioides baekrokdamisoli strain KCTC 39748.</title>
        <authorList>
            <person name="Kang S.W."/>
            <person name="Lee K.C."/>
            <person name="Kim K.K."/>
            <person name="Kim J.S."/>
            <person name="Kim D.S."/>
            <person name="Ko S.H."/>
            <person name="Yang S.H."/>
            <person name="Shin Y.K."/>
            <person name="Lee J.S."/>
        </authorList>
    </citation>
    <scope>NUCLEOTIDE SEQUENCE [LARGE SCALE GENOMIC DNA]</scope>
    <source>
        <strain evidence="2 3">KCTC 39748</strain>
    </source>
</reference>
<feature type="domain" description="D-alanyl-D-alanine carboxypeptidase-like core" evidence="1">
    <location>
        <begin position="82"/>
        <end position="186"/>
    </location>
</feature>
<dbReference type="InterPro" id="IPR003709">
    <property type="entry name" value="VanY-like_core_dom"/>
</dbReference>
<dbReference type="EMBL" id="AP019307">
    <property type="protein sequence ID" value="BBH18461.1"/>
    <property type="molecule type" value="Genomic_DNA"/>
</dbReference>
<name>A0A3G9IXP2_9ACTN</name>
<dbReference type="KEGG" id="nbe:Back2_27480"/>
<proteinExistence type="predicted"/>
<dbReference type="PANTHER" id="PTHR34385">
    <property type="entry name" value="D-ALANYL-D-ALANINE CARBOXYPEPTIDASE"/>
    <property type="match status" value="1"/>
</dbReference>
<gene>
    <name evidence="2" type="ORF">Back2_27480</name>
</gene>
<dbReference type="InterPro" id="IPR009045">
    <property type="entry name" value="Zn_M74/Hedgehog-like"/>
</dbReference>
<dbReference type="Proteomes" id="UP000271573">
    <property type="component" value="Chromosome"/>
</dbReference>
<dbReference type="InterPro" id="IPR052179">
    <property type="entry name" value="DD-CPase-like"/>
</dbReference>
<keyword evidence="3" id="KW-1185">Reference proteome</keyword>
<dbReference type="PANTHER" id="PTHR34385:SF1">
    <property type="entry name" value="PEPTIDOGLYCAN L-ALANYL-D-GLUTAMATE ENDOPEPTIDASE CWLK"/>
    <property type="match status" value="1"/>
</dbReference>
<dbReference type="GO" id="GO:0006508">
    <property type="term" value="P:proteolysis"/>
    <property type="evidence" value="ECO:0007669"/>
    <property type="project" value="InterPro"/>
</dbReference>
<dbReference type="Pfam" id="PF02557">
    <property type="entry name" value="VanY"/>
    <property type="match status" value="1"/>
</dbReference>
<dbReference type="OrthoDB" id="3293184at2"/>
<evidence type="ECO:0000259" key="1">
    <source>
        <dbReference type="Pfam" id="PF02557"/>
    </source>
</evidence>
<organism evidence="2 3">
    <name type="scientific">Nocardioides baekrokdamisoli</name>
    <dbReference type="NCBI Taxonomy" id="1804624"/>
    <lineage>
        <taxon>Bacteria</taxon>
        <taxon>Bacillati</taxon>
        <taxon>Actinomycetota</taxon>
        <taxon>Actinomycetes</taxon>
        <taxon>Propionibacteriales</taxon>
        <taxon>Nocardioidaceae</taxon>
        <taxon>Nocardioides</taxon>
    </lineage>
</organism>